<evidence type="ECO:0000313" key="2">
    <source>
        <dbReference type="Proteomes" id="UP001595821"/>
    </source>
</evidence>
<dbReference type="AlphaFoldDB" id="A0ABD5NZT6"/>
<gene>
    <name evidence="1" type="ORF">ACFOZ7_11395</name>
</gene>
<sequence>MFSTPNHTAVENTVSGLVIEDTKRTPFDEAAGRENLEAIAPLSPIVFRPDGEGRGNTIRNVEIRPPKDDLSHRVRVLQPETTIEGLTITSPVGYTPNVIEIGNPATDVSVEKTTISDITLDVETAETQFPGHALFDIYGSDVDIEEVSVPKEVEEFFGFRIKAINRPISNCRIRNVEMRSGREALFINGREQPVTGLVVEEFRDVLGSGIVTKGDVEFVSEP</sequence>
<accession>A0ABD5NZT6</accession>
<reference evidence="1 2" key="1">
    <citation type="journal article" date="2014" name="Int. J. Syst. Evol. Microbiol.">
        <title>Complete genome sequence of Corynebacterium casei LMG S-19264T (=DSM 44701T), isolated from a smear-ripened cheese.</title>
        <authorList>
            <consortium name="US DOE Joint Genome Institute (JGI-PGF)"/>
            <person name="Walter F."/>
            <person name="Albersmeier A."/>
            <person name="Kalinowski J."/>
            <person name="Ruckert C."/>
        </authorList>
    </citation>
    <scope>NUCLEOTIDE SEQUENCE [LARGE SCALE GENOMIC DNA]</scope>
    <source>
        <strain evidence="1 2">IBRC-M 10912</strain>
    </source>
</reference>
<proteinExistence type="predicted"/>
<dbReference type="GeneID" id="71855831"/>
<evidence type="ECO:0000313" key="1">
    <source>
        <dbReference type="EMBL" id="MFC4247583.1"/>
    </source>
</evidence>
<dbReference type="Proteomes" id="UP001595821">
    <property type="component" value="Unassembled WGS sequence"/>
</dbReference>
<comment type="caution">
    <text evidence="1">The sequence shown here is derived from an EMBL/GenBank/DDBJ whole genome shotgun (WGS) entry which is preliminary data.</text>
</comment>
<organism evidence="1 2">
    <name type="scientific">Natribaculum luteum</name>
    <dbReference type="NCBI Taxonomy" id="1586232"/>
    <lineage>
        <taxon>Archaea</taxon>
        <taxon>Methanobacteriati</taxon>
        <taxon>Methanobacteriota</taxon>
        <taxon>Stenosarchaea group</taxon>
        <taxon>Halobacteria</taxon>
        <taxon>Halobacteriales</taxon>
        <taxon>Natrialbaceae</taxon>
        <taxon>Natribaculum</taxon>
    </lineage>
</organism>
<dbReference type="RefSeq" id="WP_246975814.1">
    <property type="nucleotide sequence ID" value="NZ_CP095398.1"/>
</dbReference>
<name>A0ABD5NZT6_9EURY</name>
<dbReference type="EMBL" id="JBHSDJ010000073">
    <property type="protein sequence ID" value="MFC4247583.1"/>
    <property type="molecule type" value="Genomic_DNA"/>
</dbReference>
<protein>
    <submittedName>
        <fullName evidence="1">Uncharacterized protein</fullName>
    </submittedName>
</protein>